<reference evidence="8 9" key="1">
    <citation type="submission" date="2019-02" db="EMBL/GenBank/DDBJ databases">
        <title>Deep-cultivation of Planctomycetes and their phenomic and genomic characterization uncovers novel biology.</title>
        <authorList>
            <person name="Wiegand S."/>
            <person name="Jogler M."/>
            <person name="Boedeker C."/>
            <person name="Pinto D."/>
            <person name="Vollmers J."/>
            <person name="Rivas-Marin E."/>
            <person name="Kohn T."/>
            <person name="Peeters S.H."/>
            <person name="Heuer A."/>
            <person name="Rast P."/>
            <person name="Oberbeckmann S."/>
            <person name="Bunk B."/>
            <person name="Jeske O."/>
            <person name="Meyerdierks A."/>
            <person name="Storesund J.E."/>
            <person name="Kallscheuer N."/>
            <person name="Luecker S."/>
            <person name="Lage O.M."/>
            <person name="Pohl T."/>
            <person name="Merkel B.J."/>
            <person name="Hornburger P."/>
            <person name="Mueller R.-W."/>
            <person name="Bruemmer F."/>
            <person name="Labrenz M."/>
            <person name="Spormann A.M."/>
            <person name="Op den Camp H."/>
            <person name="Overmann J."/>
            <person name="Amann R."/>
            <person name="Jetten M.S.M."/>
            <person name="Mascher T."/>
            <person name="Medema M.H."/>
            <person name="Devos D.P."/>
            <person name="Kaster A.-K."/>
            <person name="Ovreas L."/>
            <person name="Rohde M."/>
            <person name="Galperin M.Y."/>
            <person name="Jogler C."/>
        </authorList>
    </citation>
    <scope>NUCLEOTIDE SEQUENCE [LARGE SCALE GENOMIC DNA]</scope>
    <source>
        <strain evidence="8 9">TBK1r</strain>
    </source>
</reference>
<protein>
    <submittedName>
        <fullName evidence="8">EF hand</fullName>
    </submittedName>
</protein>
<evidence type="ECO:0000313" key="9">
    <source>
        <dbReference type="Proteomes" id="UP000318081"/>
    </source>
</evidence>
<proteinExistence type="predicted"/>
<keyword evidence="3" id="KW-0677">Repeat</keyword>
<feature type="region of interest" description="Disordered" evidence="5">
    <location>
        <begin position="596"/>
        <end position="621"/>
    </location>
</feature>
<dbReference type="InterPro" id="IPR018247">
    <property type="entry name" value="EF_Hand_1_Ca_BS"/>
</dbReference>
<dbReference type="PANTHER" id="PTHR10827">
    <property type="entry name" value="RETICULOCALBIN"/>
    <property type="match status" value="1"/>
</dbReference>
<evidence type="ECO:0000259" key="6">
    <source>
        <dbReference type="PROSITE" id="PS50222"/>
    </source>
</evidence>
<evidence type="ECO:0000256" key="2">
    <source>
        <dbReference type="ARBA" id="ARBA00022723"/>
    </source>
</evidence>
<dbReference type="Gene3D" id="2.60.120.260">
    <property type="entry name" value="Galactose-binding domain-like"/>
    <property type="match status" value="1"/>
</dbReference>
<name>A0ABX5Y4I4_9BACT</name>
<feature type="compositionally biased region" description="Low complexity" evidence="5">
    <location>
        <begin position="542"/>
        <end position="568"/>
    </location>
</feature>
<evidence type="ECO:0000256" key="4">
    <source>
        <dbReference type="ARBA" id="ARBA00022801"/>
    </source>
</evidence>
<keyword evidence="2" id="KW-0479">Metal-binding</keyword>
<evidence type="ECO:0000256" key="3">
    <source>
        <dbReference type="ARBA" id="ARBA00022737"/>
    </source>
</evidence>
<dbReference type="Pfam" id="PF01483">
    <property type="entry name" value="P_proprotein"/>
    <property type="match status" value="1"/>
</dbReference>
<feature type="region of interest" description="Disordered" evidence="5">
    <location>
        <begin position="542"/>
        <end position="570"/>
    </location>
</feature>
<feature type="domain" description="EF-hand" evidence="6">
    <location>
        <begin position="47"/>
        <end position="82"/>
    </location>
</feature>
<dbReference type="Gene3D" id="1.10.238.10">
    <property type="entry name" value="EF-hand"/>
    <property type="match status" value="2"/>
</dbReference>
<feature type="compositionally biased region" description="Basic and acidic residues" evidence="5">
    <location>
        <begin position="235"/>
        <end position="248"/>
    </location>
</feature>
<dbReference type="EMBL" id="CP036432">
    <property type="protein sequence ID" value="QDV88105.1"/>
    <property type="molecule type" value="Genomic_DNA"/>
</dbReference>
<sequence length="649" mass="73628">MIRFSFFRRFQAWFGLDQTSAGLRLLAPAMCLAVGMVATGFGTTTVLAQSGLRESLDLLDRNENGYIEPDEITTLSRPYLERIAEARRMSLDRPNRIENWQEAARIYHALKNGVAGERVRASDDRAVKSFRPRDEDPVVPEFGLPQVKYPYQFRDLEEADETLERYDRDRDGYLSRYEASRARWTHRDPFSMDLNNDDQLSRLELAQRYARRRMLSNDSSELIQQRRRTGSGVRPSEKESEDDRRRRERSEWWRTGGDRFWLTAAVLGRFDDNRNGRLEMEETVELGIPAGAVDADQNGELSRDELFAYFSNLQDQTGDQVEGLPGWFYELDTNRDKQVDLTEFATELTDARVAEFVALDSNQDGLLAPQEVMASKSMMGGVFENTDADILPPKKTIVSEIDITENFLIADLNLQLSLTHTNVSSLDGYLTGPDGTRIELFTEIGGRDDHFDRTVFDDQASTPIVKARPPFEGSFQPEGLTKRQPSLSAFNGKTIHGVWQLTIRCSRSDRFGMLHRWSLIARPDEESLLNRPELAASLPAAPADVAADPDSTPTSAAPASRPDSPSTAYAGTEFSKQDFSIGKEFKKPAADFWTPERKAEYAQKLRKPSSEEWEKMSDDDKRKFMATRTEAIKQYKNALGKPGGEAKDR</sequence>
<dbReference type="InterPro" id="IPR002048">
    <property type="entry name" value="EF_hand_dom"/>
</dbReference>
<dbReference type="RefSeq" id="WP_419580666.1">
    <property type="nucleotide sequence ID" value="NZ_CP036432.1"/>
</dbReference>
<dbReference type="PROSITE" id="PS51829">
    <property type="entry name" value="P_HOMO_B"/>
    <property type="match status" value="1"/>
</dbReference>
<evidence type="ECO:0000259" key="7">
    <source>
        <dbReference type="PROSITE" id="PS51829"/>
    </source>
</evidence>
<keyword evidence="9" id="KW-1185">Reference proteome</keyword>
<dbReference type="Proteomes" id="UP000318081">
    <property type="component" value="Chromosome"/>
</dbReference>
<feature type="domain" description="P/Homo B" evidence="7">
    <location>
        <begin position="367"/>
        <end position="527"/>
    </location>
</feature>
<dbReference type="SUPFAM" id="SSF49785">
    <property type="entry name" value="Galactose-binding domain-like"/>
    <property type="match status" value="1"/>
</dbReference>
<keyword evidence="1" id="KW-0645">Protease</keyword>
<dbReference type="InterPro" id="IPR002884">
    <property type="entry name" value="P_dom"/>
</dbReference>
<dbReference type="PANTHER" id="PTHR10827:SF98">
    <property type="entry name" value="45 KDA CALCIUM-BINDING PROTEIN"/>
    <property type="match status" value="1"/>
</dbReference>
<feature type="region of interest" description="Disordered" evidence="5">
    <location>
        <begin position="219"/>
        <end position="248"/>
    </location>
</feature>
<evidence type="ECO:0000256" key="1">
    <source>
        <dbReference type="ARBA" id="ARBA00022670"/>
    </source>
</evidence>
<accession>A0ABX5Y4I4</accession>
<dbReference type="PROSITE" id="PS00018">
    <property type="entry name" value="EF_HAND_1"/>
    <property type="match status" value="3"/>
</dbReference>
<evidence type="ECO:0000313" key="8">
    <source>
        <dbReference type="EMBL" id="QDV88105.1"/>
    </source>
</evidence>
<gene>
    <name evidence="8" type="ORF">TBK1r_71370</name>
</gene>
<organism evidence="8 9">
    <name type="scientific">Stieleria magnilauensis</name>
    <dbReference type="NCBI Taxonomy" id="2527963"/>
    <lineage>
        <taxon>Bacteria</taxon>
        <taxon>Pseudomonadati</taxon>
        <taxon>Planctomycetota</taxon>
        <taxon>Planctomycetia</taxon>
        <taxon>Pirellulales</taxon>
        <taxon>Pirellulaceae</taxon>
        <taxon>Stieleria</taxon>
    </lineage>
</organism>
<dbReference type="SUPFAM" id="SSF47473">
    <property type="entry name" value="EF-hand"/>
    <property type="match status" value="2"/>
</dbReference>
<dbReference type="InterPro" id="IPR008979">
    <property type="entry name" value="Galactose-bd-like_sf"/>
</dbReference>
<dbReference type="InterPro" id="IPR011992">
    <property type="entry name" value="EF-hand-dom_pair"/>
</dbReference>
<dbReference type="PROSITE" id="PS50222">
    <property type="entry name" value="EF_HAND_2"/>
    <property type="match status" value="1"/>
</dbReference>
<keyword evidence="4" id="KW-0378">Hydrolase</keyword>
<evidence type="ECO:0000256" key="5">
    <source>
        <dbReference type="SAM" id="MobiDB-lite"/>
    </source>
</evidence>